<name>A7RV20_NEMVE</name>
<dbReference type="GO" id="GO:0051959">
    <property type="term" value="F:dynein light intermediate chain binding"/>
    <property type="evidence" value="ECO:0007669"/>
    <property type="project" value="InterPro"/>
</dbReference>
<proteinExistence type="predicted"/>
<evidence type="ECO:0000313" key="1">
    <source>
        <dbReference type="EMBL" id="EDO44671.1"/>
    </source>
</evidence>
<gene>
    <name evidence="1" type="ORF">NEMVEDRAFT_v1g57172</name>
</gene>
<dbReference type="STRING" id="45351.A7RV20"/>
<dbReference type="InParanoid" id="A7RV20"/>
<dbReference type="eggNOG" id="KOG3595">
    <property type="taxonomic scope" value="Eukaryota"/>
</dbReference>
<dbReference type="EMBL" id="DS469542">
    <property type="protein sequence ID" value="EDO44671.1"/>
    <property type="molecule type" value="Genomic_DNA"/>
</dbReference>
<dbReference type="GO" id="GO:0045505">
    <property type="term" value="F:dynein intermediate chain binding"/>
    <property type="evidence" value="ECO:0007669"/>
    <property type="project" value="InterPro"/>
</dbReference>
<dbReference type="Gene3D" id="1.10.8.1220">
    <property type="match status" value="1"/>
</dbReference>
<sequence>MDGLHDAEENILECLGSGHRLLYNLAATKKLASIRRLHEETSESLMRSRGMENSLLQSREGFRPIARRAAVMFDVARIMAEINPSYQTSLAQFLIVFDAAITHSERTAVKAVVERLGQSAFYSTARSLFEQDRPLFAILTALE</sequence>
<evidence type="ECO:0000313" key="2">
    <source>
        <dbReference type="Proteomes" id="UP000001593"/>
    </source>
</evidence>
<dbReference type="InterPro" id="IPR026983">
    <property type="entry name" value="DHC"/>
</dbReference>
<dbReference type="GO" id="GO:0007018">
    <property type="term" value="P:microtubule-based movement"/>
    <property type="evidence" value="ECO:0007669"/>
    <property type="project" value="InterPro"/>
</dbReference>
<dbReference type="AlphaFoldDB" id="A7RV20"/>
<dbReference type="HOGENOM" id="CLU_1811047_0_0_1"/>
<dbReference type="PANTHER" id="PTHR45703:SF8">
    <property type="entry name" value="DYNEINS HEAVY CHAIN"/>
    <property type="match status" value="1"/>
</dbReference>
<dbReference type="Proteomes" id="UP000001593">
    <property type="component" value="Unassembled WGS sequence"/>
</dbReference>
<organism evidence="1 2">
    <name type="scientific">Nematostella vectensis</name>
    <name type="common">Starlet sea anemone</name>
    <dbReference type="NCBI Taxonomy" id="45351"/>
    <lineage>
        <taxon>Eukaryota</taxon>
        <taxon>Metazoa</taxon>
        <taxon>Cnidaria</taxon>
        <taxon>Anthozoa</taxon>
        <taxon>Hexacorallia</taxon>
        <taxon>Actiniaria</taxon>
        <taxon>Edwardsiidae</taxon>
        <taxon>Nematostella</taxon>
    </lineage>
</organism>
<feature type="non-terminal residue" evidence="1">
    <location>
        <position position="143"/>
    </location>
</feature>
<dbReference type="GO" id="GO:0030286">
    <property type="term" value="C:dynein complex"/>
    <property type="evidence" value="ECO:0007669"/>
    <property type="project" value="InterPro"/>
</dbReference>
<keyword evidence="2" id="KW-1185">Reference proteome</keyword>
<dbReference type="PhylomeDB" id="A7RV20"/>
<accession>A7RV20</accession>
<reference evidence="1 2" key="1">
    <citation type="journal article" date="2007" name="Science">
        <title>Sea anemone genome reveals ancestral eumetazoan gene repertoire and genomic organization.</title>
        <authorList>
            <person name="Putnam N.H."/>
            <person name="Srivastava M."/>
            <person name="Hellsten U."/>
            <person name="Dirks B."/>
            <person name="Chapman J."/>
            <person name="Salamov A."/>
            <person name="Terry A."/>
            <person name="Shapiro H."/>
            <person name="Lindquist E."/>
            <person name="Kapitonov V.V."/>
            <person name="Jurka J."/>
            <person name="Genikhovich G."/>
            <person name="Grigoriev I.V."/>
            <person name="Lucas S.M."/>
            <person name="Steele R.E."/>
            <person name="Finnerty J.R."/>
            <person name="Technau U."/>
            <person name="Martindale M.Q."/>
            <person name="Rokhsar D.S."/>
        </authorList>
    </citation>
    <scope>NUCLEOTIDE SEQUENCE [LARGE SCALE GENOMIC DNA]</scope>
    <source>
        <strain evidence="2">CH2 X CH6</strain>
    </source>
</reference>
<dbReference type="PANTHER" id="PTHR45703">
    <property type="entry name" value="DYNEIN HEAVY CHAIN"/>
    <property type="match status" value="1"/>
</dbReference>
<protein>
    <submittedName>
        <fullName evidence="1">Uncharacterized protein</fullName>
    </submittedName>
</protein>